<accession>A0ABX8CQ48</accession>
<evidence type="ECO:0000313" key="3">
    <source>
        <dbReference type="Proteomes" id="UP000683310"/>
    </source>
</evidence>
<gene>
    <name evidence="2" type="ORF">KHQ06_02345</name>
</gene>
<proteinExistence type="predicted"/>
<protein>
    <submittedName>
        <fullName evidence="2">Uncharacterized protein</fullName>
    </submittedName>
</protein>
<keyword evidence="1" id="KW-0812">Transmembrane</keyword>
<keyword evidence="1" id="KW-1133">Transmembrane helix</keyword>
<keyword evidence="1" id="KW-0472">Membrane</keyword>
<evidence type="ECO:0000256" key="1">
    <source>
        <dbReference type="SAM" id="Phobius"/>
    </source>
</evidence>
<feature type="transmembrane region" description="Helical" evidence="1">
    <location>
        <begin position="12"/>
        <end position="32"/>
    </location>
</feature>
<dbReference type="EMBL" id="CP074371">
    <property type="protein sequence ID" value="QVI22018.1"/>
    <property type="molecule type" value="Genomic_DNA"/>
</dbReference>
<keyword evidence="3" id="KW-1185">Reference proteome</keyword>
<reference evidence="2 3" key="1">
    <citation type="submission" date="2021-04" db="EMBL/GenBank/DDBJ databases">
        <title>Nocardia tengchongensis.</title>
        <authorList>
            <person name="Zhuang k."/>
            <person name="Ran Y."/>
            <person name="Li W."/>
        </authorList>
    </citation>
    <scope>NUCLEOTIDE SEQUENCE [LARGE SCALE GENOMIC DNA]</scope>
    <source>
        <strain evidence="2 3">CFH S0057</strain>
    </source>
</reference>
<sequence length="83" mass="9521">MITHLAHYETSLFWGWVLAMIVPTVVLLRLALWFDRIPPQNSVGAIRARIERERRAAAADMMRLRPVTGPQPARRPAHRRIAA</sequence>
<dbReference type="Proteomes" id="UP000683310">
    <property type="component" value="Chromosome"/>
</dbReference>
<organism evidence="2 3">
    <name type="scientific">Nocardia tengchongensis</name>
    <dbReference type="NCBI Taxonomy" id="2055889"/>
    <lineage>
        <taxon>Bacteria</taxon>
        <taxon>Bacillati</taxon>
        <taxon>Actinomycetota</taxon>
        <taxon>Actinomycetes</taxon>
        <taxon>Mycobacteriales</taxon>
        <taxon>Nocardiaceae</taxon>
        <taxon>Nocardia</taxon>
    </lineage>
</organism>
<name>A0ABX8CQ48_9NOCA</name>
<evidence type="ECO:0000313" key="2">
    <source>
        <dbReference type="EMBL" id="QVI22018.1"/>
    </source>
</evidence>